<feature type="transmembrane region" description="Helical" evidence="1">
    <location>
        <begin position="12"/>
        <end position="36"/>
    </location>
</feature>
<keyword evidence="1" id="KW-0472">Membrane</keyword>
<sequence>MNKSFTHMIIPTGLILIFPLLGVLIDGQSVLPYLVFPPEPVVTCHGTFSLPVFMAFILLILTATLPFLKVGLIHTRKKSVAAAGPFPWWGVVSFSGLACFWIIAWTRFDWFVRFQPHTFFPLWICWIVSVNALVHQSKNQCPLFTSPLKFLRLFIVSALFWWVFEYLNRFVGNWYYSASQYRPWRYFLLATLSFSTVLPAVETTKAYLLTFDRFKNGFAHCRPVPYLNSKPFAICLMICSCVCLCLMAMFPDALFPLVWVCPLLVLLGYRILFNRRHILSGVVPGDFTMVVAYASAALVCGFFWEMFNMYSLARWQYTIPYVDVLHLFEMPLLGYAGYLPFGLECAVVIDIVMEP</sequence>
<evidence type="ECO:0000313" key="3">
    <source>
        <dbReference type="Proteomes" id="UP000000442"/>
    </source>
</evidence>
<gene>
    <name evidence="2" type="ordered locus">HRM2_16320</name>
</gene>
<dbReference type="RefSeq" id="WP_015903528.1">
    <property type="nucleotide sequence ID" value="NC_012108.1"/>
</dbReference>
<feature type="transmembrane region" description="Helical" evidence="1">
    <location>
        <begin position="80"/>
        <end position="104"/>
    </location>
</feature>
<feature type="transmembrane region" description="Helical" evidence="1">
    <location>
        <begin position="256"/>
        <end position="273"/>
    </location>
</feature>
<dbReference type="HOGENOM" id="CLU_721425_0_0_7"/>
<feature type="transmembrane region" description="Helical" evidence="1">
    <location>
        <begin position="48"/>
        <end position="68"/>
    </location>
</feature>
<feature type="transmembrane region" description="Helical" evidence="1">
    <location>
        <begin position="231"/>
        <end position="250"/>
    </location>
</feature>
<keyword evidence="3" id="KW-1185">Reference proteome</keyword>
<keyword evidence="1" id="KW-0812">Transmembrane</keyword>
<feature type="transmembrane region" description="Helical" evidence="1">
    <location>
        <begin position="146"/>
        <end position="164"/>
    </location>
</feature>
<dbReference type="STRING" id="177437.HRM2_16320"/>
<name>C0QAF6_DESAH</name>
<feature type="transmembrane region" description="Helical" evidence="1">
    <location>
        <begin position="332"/>
        <end position="353"/>
    </location>
</feature>
<evidence type="ECO:0000313" key="2">
    <source>
        <dbReference type="EMBL" id="ACN14741.1"/>
    </source>
</evidence>
<protein>
    <submittedName>
        <fullName evidence="2">Mechanosensitive small-conductance channel MscC</fullName>
    </submittedName>
</protein>
<feature type="transmembrane region" description="Helical" evidence="1">
    <location>
        <begin position="184"/>
        <end position="210"/>
    </location>
</feature>
<organism evidence="2 3">
    <name type="scientific">Desulforapulum autotrophicum (strain ATCC 43914 / DSM 3382 / VKM B-1955 / HRM2)</name>
    <name type="common">Desulfobacterium autotrophicum</name>
    <dbReference type="NCBI Taxonomy" id="177437"/>
    <lineage>
        <taxon>Bacteria</taxon>
        <taxon>Pseudomonadati</taxon>
        <taxon>Thermodesulfobacteriota</taxon>
        <taxon>Desulfobacteria</taxon>
        <taxon>Desulfobacterales</taxon>
        <taxon>Desulfobacteraceae</taxon>
        <taxon>Desulforapulum</taxon>
    </lineage>
</organism>
<accession>C0QAF6</accession>
<dbReference type="eggNOG" id="ENOG502Z88D">
    <property type="taxonomic scope" value="Bacteria"/>
</dbReference>
<feature type="transmembrane region" description="Helical" evidence="1">
    <location>
        <begin position="116"/>
        <end position="134"/>
    </location>
</feature>
<dbReference type="Proteomes" id="UP000000442">
    <property type="component" value="Chromosome"/>
</dbReference>
<evidence type="ECO:0000256" key="1">
    <source>
        <dbReference type="SAM" id="Phobius"/>
    </source>
</evidence>
<keyword evidence="1" id="KW-1133">Transmembrane helix</keyword>
<dbReference type="KEGG" id="dat:HRM2_16320"/>
<dbReference type="OrthoDB" id="9769532at2"/>
<proteinExistence type="predicted"/>
<dbReference type="EMBL" id="CP001087">
    <property type="protein sequence ID" value="ACN14741.1"/>
    <property type="molecule type" value="Genomic_DNA"/>
</dbReference>
<feature type="transmembrane region" description="Helical" evidence="1">
    <location>
        <begin position="285"/>
        <end position="304"/>
    </location>
</feature>
<reference evidence="2 3" key="1">
    <citation type="journal article" date="2009" name="Environ. Microbiol.">
        <title>Genome sequence of Desulfobacterium autotrophicum HRM2, a marine sulfate reducer oxidizing organic carbon completely to carbon dioxide.</title>
        <authorList>
            <person name="Strittmatter A.W."/>
            <person name="Liesegang H."/>
            <person name="Rabus R."/>
            <person name="Decker I."/>
            <person name="Amann J."/>
            <person name="Andres S."/>
            <person name="Henne A."/>
            <person name="Fricke W.F."/>
            <person name="Martinez-Arias R."/>
            <person name="Bartels D."/>
            <person name="Goesmann A."/>
            <person name="Krause L."/>
            <person name="Puehler A."/>
            <person name="Klenk H.P."/>
            <person name="Richter M."/>
            <person name="Schuler M."/>
            <person name="Gloeckner F.O."/>
            <person name="Meyerdierks A."/>
            <person name="Gottschalk G."/>
            <person name="Amann R."/>
        </authorList>
    </citation>
    <scope>NUCLEOTIDE SEQUENCE [LARGE SCALE GENOMIC DNA]</scope>
    <source>
        <strain evidence="3">ATCC 43914 / DSM 3382 / HRM2</strain>
    </source>
</reference>
<dbReference type="AlphaFoldDB" id="C0QAF6"/>